<evidence type="ECO:0000313" key="2">
    <source>
        <dbReference type="Proteomes" id="UP000598271"/>
    </source>
</evidence>
<comment type="caution">
    <text evidence="1">The sequence shown here is derived from an EMBL/GenBank/DDBJ whole genome shotgun (WGS) entry which is preliminary data.</text>
</comment>
<protein>
    <submittedName>
        <fullName evidence="1">Uncharacterized protein</fullName>
    </submittedName>
</protein>
<proteinExistence type="predicted"/>
<dbReference type="EMBL" id="BMXF01000002">
    <property type="protein sequence ID" value="GHB72608.1"/>
    <property type="molecule type" value="Genomic_DNA"/>
</dbReference>
<name>A0A8J3GAV9_9BACT</name>
<dbReference type="Proteomes" id="UP000598271">
    <property type="component" value="Unassembled WGS sequence"/>
</dbReference>
<evidence type="ECO:0000313" key="1">
    <source>
        <dbReference type="EMBL" id="GHB72608.1"/>
    </source>
</evidence>
<gene>
    <name evidence="1" type="ORF">GCM10007390_28360</name>
</gene>
<organism evidence="1 2">
    <name type="scientific">Persicitalea jodogahamensis</name>
    <dbReference type="NCBI Taxonomy" id="402147"/>
    <lineage>
        <taxon>Bacteria</taxon>
        <taxon>Pseudomonadati</taxon>
        <taxon>Bacteroidota</taxon>
        <taxon>Cytophagia</taxon>
        <taxon>Cytophagales</taxon>
        <taxon>Spirosomataceae</taxon>
        <taxon>Persicitalea</taxon>
    </lineage>
</organism>
<reference evidence="1 2" key="1">
    <citation type="journal article" date="2014" name="Int. J. Syst. Evol. Microbiol.">
        <title>Complete genome sequence of Corynebacterium casei LMG S-19264T (=DSM 44701T), isolated from a smear-ripened cheese.</title>
        <authorList>
            <consortium name="US DOE Joint Genome Institute (JGI-PGF)"/>
            <person name="Walter F."/>
            <person name="Albersmeier A."/>
            <person name="Kalinowski J."/>
            <person name="Ruckert C."/>
        </authorList>
    </citation>
    <scope>NUCLEOTIDE SEQUENCE [LARGE SCALE GENOMIC DNA]</scope>
    <source>
        <strain evidence="1 2">KCTC 12866</strain>
    </source>
</reference>
<dbReference type="AlphaFoldDB" id="A0A8J3GAV9"/>
<keyword evidence="2" id="KW-1185">Reference proteome</keyword>
<accession>A0A8J3GAV9</accession>
<sequence length="190" mass="21700">MAQQRPGLFFREDFKETPAETPVTQEHLTNNDLVMTLYGPGKDSIRKSHHDKPADDPYYIWSGVCQGNWAVAIKHRTKYVDLSRQGKISWRSKQSGYRQLHVILKLADGTWLVSQPLDPESGDWRVREFNISDMKWMGLNIESVIETKPVVNADLTKVEEIGWTDLMRGGRSPASSRLDWIEVSGFPVGK</sequence>